<keyword evidence="5" id="KW-0694">RNA-binding</keyword>
<evidence type="ECO:0000256" key="3">
    <source>
        <dbReference type="ARBA" id="ARBA00023274"/>
    </source>
</evidence>
<keyword evidence="2 5" id="KW-0689">Ribosomal protein</keyword>
<dbReference type="CDD" id="cd05797">
    <property type="entry name" value="Ribosomal_L10"/>
    <property type="match status" value="1"/>
</dbReference>
<comment type="similarity">
    <text evidence="1 5">Belongs to the universal ribosomal protein uL10 family.</text>
</comment>
<comment type="function">
    <text evidence="5">Forms part of the ribosomal stalk, playing a central role in the interaction of the ribosome with GTP-bound translation factors.</text>
</comment>
<dbReference type="InterPro" id="IPR001790">
    <property type="entry name" value="Ribosomal_uL10"/>
</dbReference>
<dbReference type="Gene3D" id="6.10.250.290">
    <property type="match status" value="1"/>
</dbReference>
<evidence type="ECO:0000313" key="6">
    <source>
        <dbReference type="EMBL" id="OGM05364.1"/>
    </source>
</evidence>
<keyword evidence="3 5" id="KW-0687">Ribonucleoprotein</keyword>
<dbReference type="GO" id="GO:1990904">
    <property type="term" value="C:ribonucleoprotein complex"/>
    <property type="evidence" value="ECO:0007669"/>
    <property type="project" value="UniProtKB-KW"/>
</dbReference>
<dbReference type="InterPro" id="IPR043141">
    <property type="entry name" value="Ribosomal_uL10-like_sf"/>
</dbReference>
<dbReference type="SUPFAM" id="SSF160369">
    <property type="entry name" value="Ribosomal protein L10-like"/>
    <property type="match status" value="1"/>
</dbReference>
<dbReference type="Pfam" id="PF00466">
    <property type="entry name" value="Ribosomal_L10"/>
    <property type="match status" value="1"/>
</dbReference>
<dbReference type="NCBIfam" id="NF000955">
    <property type="entry name" value="PRK00099.1-1"/>
    <property type="match status" value="1"/>
</dbReference>
<dbReference type="InterPro" id="IPR047865">
    <property type="entry name" value="Ribosomal_uL10_bac_type"/>
</dbReference>
<evidence type="ECO:0000256" key="1">
    <source>
        <dbReference type="ARBA" id="ARBA00008889"/>
    </source>
</evidence>
<dbReference type="GO" id="GO:0005840">
    <property type="term" value="C:ribosome"/>
    <property type="evidence" value="ECO:0007669"/>
    <property type="project" value="UniProtKB-KW"/>
</dbReference>
<dbReference type="HAMAP" id="MF_00362">
    <property type="entry name" value="Ribosomal_uL10"/>
    <property type="match status" value="1"/>
</dbReference>
<dbReference type="InterPro" id="IPR022973">
    <property type="entry name" value="Ribosomal_uL10_bac"/>
</dbReference>
<comment type="subunit">
    <text evidence="5">Part of the ribosomal stalk of the 50S ribosomal subunit. The N-terminus interacts with L11 and the large rRNA to form the base of the stalk. The C-terminus forms an elongated spine to which L12 dimers bind in a sequential fashion forming a multimeric L10(L12)X complex.</text>
</comment>
<keyword evidence="5" id="KW-0699">rRNA-binding</keyword>
<evidence type="ECO:0000256" key="4">
    <source>
        <dbReference type="ARBA" id="ARBA00035202"/>
    </source>
</evidence>
<dbReference type="Gene3D" id="3.30.70.1730">
    <property type="match status" value="1"/>
</dbReference>
<sequence length="177" mass="19217">MKKPEKAIFIQNMTKELKGAKSSYLVNYAGLGVAKQRELKKRLKAADGRLIVVKNTLFALAGKEAKYPEEILDDNVLNGQNALVLADGDPITPLKVVADFVKEFESTAGKPFPHIKVGVIEGLFADNETLINLASLGGKDAVIAQLIGMLMSPTYQTVSALEGKMQELIYVINAKAR</sequence>
<gene>
    <name evidence="5" type="primary">rplJ</name>
    <name evidence="6" type="ORF">A2125_02030</name>
</gene>
<evidence type="ECO:0000256" key="5">
    <source>
        <dbReference type="HAMAP-Rule" id="MF_00362"/>
    </source>
</evidence>
<dbReference type="EMBL" id="MGFM01000040">
    <property type="protein sequence ID" value="OGM05364.1"/>
    <property type="molecule type" value="Genomic_DNA"/>
</dbReference>
<proteinExistence type="inferred from homology"/>
<dbReference type="PANTHER" id="PTHR11560">
    <property type="entry name" value="39S RIBOSOMAL PROTEIN L10, MITOCHONDRIAL"/>
    <property type="match status" value="1"/>
</dbReference>
<evidence type="ECO:0000256" key="2">
    <source>
        <dbReference type="ARBA" id="ARBA00022980"/>
    </source>
</evidence>
<dbReference type="GO" id="GO:0006412">
    <property type="term" value="P:translation"/>
    <property type="evidence" value="ECO:0007669"/>
    <property type="project" value="UniProtKB-UniRule"/>
</dbReference>
<reference evidence="6 7" key="1">
    <citation type="journal article" date="2016" name="Nat. Commun.">
        <title>Thousands of microbial genomes shed light on interconnected biogeochemical processes in an aquifer system.</title>
        <authorList>
            <person name="Anantharaman K."/>
            <person name="Brown C.T."/>
            <person name="Hug L.A."/>
            <person name="Sharon I."/>
            <person name="Castelle C.J."/>
            <person name="Probst A.J."/>
            <person name="Thomas B.C."/>
            <person name="Singh A."/>
            <person name="Wilkins M.J."/>
            <person name="Karaoz U."/>
            <person name="Brodie E.L."/>
            <person name="Williams K.H."/>
            <person name="Hubbard S.S."/>
            <person name="Banfield J.F."/>
        </authorList>
    </citation>
    <scope>NUCLEOTIDE SEQUENCE [LARGE SCALE GENOMIC DNA]</scope>
</reference>
<accession>A0A1F7WRE0</accession>
<name>A0A1F7WRE0_9BACT</name>
<dbReference type="AlphaFoldDB" id="A0A1F7WRE0"/>
<dbReference type="Proteomes" id="UP000178812">
    <property type="component" value="Unassembled WGS sequence"/>
</dbReference>
<organism evidence="6 7">
    <name type="scientific">Candidatus Woesebacteria bacterium GWB1_43_5</name>
    <dbReference type="NCBI Taxonomy" id="1802474"/>
    <lineage>
        <taxon>Bacteria</taxon>
        <taxon>Candidatus Woeseibacteriota</taxon>
    </lineage>
</organism>
<protein>
    <recommendedName>
        <fullName evidence="4 5">Large ribosomal subunit protein uL10</fullName>
    </recommendedName>
</protein>
<evidence type="ECO:0000313" key="7">
    <source>
        <dbReference type="Proteomes" id="UP000178812"/>
    </source>
</evidence>
<dbReference type="GO" id="GO:0070180">
    <property type="term" value="F:large ribosomal subunit rRNA binding"/>
    <property type="evidence" value="ECO:0007669"/>
    <property type="project" value="UniProtKB-UniRule"/>
</dbReference>
<comment type="caution">
    <text evidence="6">The sequence shown here is derived from an EMBL/GenBank/DDBJ whole genome shotgun (WGS) entry which is preliminary data.</text>
</comment>